<keyword evidence="1" id="KW-0812">Transmembrane</keyword>
<dbReference type="EMBL" id="FNON01000009">
    <property type="protein sequence ID" value="SDZ12554.1"/>
    <property type="molecule type" value="Genomic_DNA"/>
</dbReference>
<evidence type="ECO:0000313" key="2">
    <source>
        <dbReference type="EMBL" id="SDZ12554.1"/>
    </source>
</evidence>
<feature type="transmembrane region" description="Helical" evidence="1">
    <location>
        <begin position="119"/>
        <end position="138"/>
    </location>
</feature>
<dbReference type="InterPro" id="IPR010640">
    <property type="entry name" value="Low_temperature_requirement_A"/>
</dbReference>
<keyword evidence="1" id="KW-0472">Membrane</keyword>
<accession>A0A1H3QG39</accession>
<keyword evidence="1" id="KW-1133">Transmembrane helix</keyword>
<feature type="transmembrane region" description="Helical" evidence="1">
    <location>
        <begin position="90"/>
        <end position="113"/>
    </location>
</feature>
<name>A0A1H3QG39_9PSEU</name>
<dbReference type="Proteomes" id="UP000199515">
    <property type="component" value="Unassembled WGS sequence"/>
</dbReference>
<feature type="transmembrane region" description="Helical" evidence="1">
    <location>
        <begin position="348"/>
        <end position="364"/>
    </location>
</feature>
<organism evidence="2 3">
    <name type="scientific">Amycolatopsis xylanica</name>
    <dbReference type="NCBI Taxonomy" id="589385"/>
    <lineage>
        <taxon>Bacteria</taxon>
        <taxon>Bacillati</taxon>
        <taxon>Actinomycetota</taxon>
        <taxon>Actinomycetes</taxon>
        <taxon>Pseudonocardiales</taxon>
        <taxon>Pseudonocardiaceae</taxon>
        <taxon>Amycolatopsis</taxon>
    </lineage>
</organism>
<protein>
    <submittedName>
        <fullName evidence="2">Low temperature requirement protein LtrA</fullName>
    </submittedName>
</protein>
<feature type="transmembrane region" description="Helical" evidence="1">
    <location>
        <begin position="211"/>
        <end position="230"/>
    </location>
</feature>
<evidence type="ECO:0000313" key="3">
    <source>
        <dbReference type="Proteomes" id="UP000199515"/>
    </source>
</evidence>
<dbReference type="STRING" id="589385.SAMN05421504_109317"/>
<reference evidence="2 3" key="1">
    <citation type="submission" date="2016-10" db="EMBL/GenBank/DDBJ databases">
        <authorList>
            <person name="de Groot N.N."/>
        </authorList>
    </citation>
    <scope>NUCLEOTIDE SEQUENCE [LARGE SCALE GENOMIC DNA]</scope>
    <source>
        <strain evidence="2 3">CPCC 202699</strain>
    </source>
</reference>
<feature type="transmembrane region" description="Helical" evidence="1">
    <location>
        <begin position="283"/>
        <end position="304"/>
    </location>
</feature>
<dbReference type="PANTHER" id="PTHR36840:SF1">
    <property type="entry name" value="BLL5714 PROTEIN"/>
    <property type="match status" value="1"/>
</dbReference>
<dbReference type="PANTHER" id="PTHR36840">
    <property type="entry name" value="BLL5714 PROTEIN"/>
    <property type="match status" value="1"/>
</dbReference>
<keyword evidence="3" id="KW-1185">Reference proteome</keyword>
<feature type="transmembrane region" description="Helical" evidence="1">
    <location>
        <begin position="316"/>
        <end position="336"/>
    </location>
</feature>
<sequence>MTEHSAARAWYRPMVSRSSDEGHRASTPLELLFDLCFVVAVAQAAASLHHALTENHFGSGILSFLMVFFAIWWGWLNFSWFASAFDTDDVAYRLATMVQIAGGLTVAAGVTRAFDTGDYTVIVIGYVLMRLAMVSQWLRAAVTDPPCRTTALRYAGGIALVQILWIARLALPDSVLLPSFFLLVLLEFAVPAVAERTGRTSWHPAHIAERYGLFTIIVLGETILAATMAIKEGIAAGEHTAALAVLAAAALVLVFSLWWLYFDQPGHARLMRSTTMRTSLSWGYGHYLIFASAAAVGAGLEVAVDYDTHATHLGPVMAALPTTVPVAIYLLSVWLLHIGPTNECRPIAIGYPVTAVLVLAASFTPAPIHLTALLAAAMVAVTVIARHGDSKTLGEPGI</sequence>
<feature type="transmembrane region" description="Helical" evidence="1">
    <location>
        <begin position="31"/>
        <end position="51"/>
    </location>
</feature>
<feature type="transmembrane region" description="Helical" evidence="1">
    <location>
        <begin position="174"/>
        <end position="190"/>
    </location>
</feature>
<evidence type="ECO:0000256" key="1">
    <source>
        <dbReference type="SAM" id="Phobius"/>
    </source>
</evidence>
<feature type="transmembrane region" description="Helical" evidence="1">
    <location>
        <begin position="242"/>
        <end position="262"/>
    </location>
</feature>
<dbReference type="AlphaFoldDB" id="A0A1H3QG39"/>
<feature type="transmembrane region" description="Helical" evidence="1">
    <location>
        <begin position="150"/>
        <end position="168"/>
    </location>
</feature>
<gene>
    <name evidence="2" type="ORF">SAMN05421504_109317</name>
</gene>
<dbReference type="Pfam" id="PF06772">
    <property type="entry name" value="LtrA"/>
    <property type="match status" value="1"/>
</dbReference>
<proteinExistence type="predicted"/>
<feature type="transmembrane region" description="Helical" evidence="1">
    <location>
        <begin position="57"/>
        <end position="78"/>
    </location>
</feature>